<proteinExistence type="predicted"/>
<comment type="caution">
    <text evidence="1">The sequence shown here is derived from an EMBL/GenBank/DDBJ whole genome shotgun (WGS) entry which is preliminary data.</text>
</comment>
<dbReference type="Proteomes" id="UP000634668">
    <property type="component" value="Unassembled WGS sequence"/>
</dbReference>
<accession>A0A918J3S2</accession>
<dbReference type="EMBL" id="BMWP01000028">
    <property type="protein sequence ID" value="GGW46011.1"/>
    <property type="molecule type" value="Genomic_DNA"/>
</dbReference>
<reference evidence="1" key="2">
    <citation type="submission" date="2020-09" db="EMBL/GenBank/DDBJ databases">
        <authorList>
            <person name="Sun Q."/>
            <person name="Kim S."/>
        </authorList>
    </citation>
    <scope>NUCLEOTIDE SEQUENCE</scope>
    <source>
        <strain evidence="1">KCTC 12113</strain>
    </source>
</reference>
<dbReference type="Gene3D" id="3.20.20.70">
    <property type="entry name" value="Aldolase class I"/>
    <property type="match status" value="1"/>
</dbReference>
<evidence type="ECO:0000313" key="1">
    <source>
        <dbReference type="EMBL" id="GGW46011.1"/>
    </source>
</evidence>
<name>A0A918J3S2_9FLAO</name>
<dbReference type="InterPro" id="IPR017853">
    <property type="entry name" value="GH"/>
</dbReference>
<gene>
    <name evidence="1" type="ORF">GCM10007383_32900</name>
</gene>
<protein>
    <submittedName>
        <fullName evidence="1">Uncharacterized protein</fullName>
    </submittedName>
</protein>
<organism evidence="1 2">
    <name type="scientific">Arenibacter certesii</name>
    <dbReference type="NCBI Taxonomy" id="228955"/>
    <lineage>
        <taxon>Bacteria</taxon>
        <taxon>Pseudomonadati</taxon>
        <taxon>Bacteroidota</taxon>
        <taxon>Flavobacteriia</taxon>
        <taxon>Flavobacteriales</taxon>
        <taxon>Flavobacteriaceae</taxon>
        <taxon>Arenibacter</taxon>
    </lineage>
</organism>
<reference evidence="1" key="1">
    <citation type="journal article" date="2014" name="Int. J. Syst. Evol. Microbiol.">
        <title>Complete genome sequence of Corynebacterium casei LMG S-19264T (=DSM 44701T), isolated from a smear-ripened cheese.</title>
        <authorList>
            <consortium name="US DOE Joint Genome Institute (JGI-PGF)"/>
            <person name="Walter F."/>
            <person name="Albersmeier A."/>
            <person name="Kalinowski J."/>
            <person name="Ruckert C."/>
        </authorList>
    </citation>
    <scope>NUCLEOTIDE SEQUENCE</scope>
    <source>
        <strain evidence="1">KCTC 12113</strain>
    </source>
</reference>
<dbReference type="SUPFAM" id="SSF51445">
    <property type="entry name" value="(Trans)glycosidases"/>
    <property type="match status" value="1"/>
</dbReference>
<dbReference type="InterPro" id="IPR013785">
    <property type="entry name" value="Aldolase_TIM"/>
</dbReference>
<evidence type="ECO:0000313" key="2">
    <source>
        <dbReference type="Proteomes" id="UP000634668"/>
    </source>
</evidence>
<dbReference type="AlphaFoldDB" id="A0A918J3S2"/>
<keyword evidence="2" id="KW-1185">Reference proteome</keyword>
<sequence>MQLNINKNNASISNDRVAIIFDLSTGRYNGVDKVSGKVMIQDAWFRLDPGEVAWKDPEHKYKAEKIGSVHDKLGTGQKLRIWYMPVKGYDPHRFLDVTLYGDKDFVVLGWGVKNIHDYTIRVRHAEVLQQGLLFDGQIPRDSKVLRSGAGNERNVVEDTWEIDAHNGAMLTYQENTNQDARQTIVAGGLVYKEFAKSFLTHKGRIKEDMGLNKKQFEGEDPYITLSIWDPYGKEVGPGEIWESLDSYYLDFITIDPFDSLETYGQNLAKANDANPNAYDFPTLCGWMVSTKNLGEGMHINHSTALVDQMEKAKKSGILNYTLVALRLEPDYYCYGNQGDTQQGWWNDEYWSKYGALTEPYDSFKKFSNAIEKSGGMVFTYFQVSLPSNDFARKHPTWMINDDISLLHVDHPHHRPLVRYDYTNSDFQAYLLDMWKRLKEDGVIGIKFDYPETGWERNGGFDDKSYTTTAAYRKIFELSREGMGKDAFLHERNLGETNTPMLDCTIGIVDLQRVWWDASHFEPEMASKIGLRWFKQGKAFIYYPDGKSFYYNGEALPQVERRSFLTLIGLLSGRLELGTSFGSMTEEMQYDLSRIFPVLPNGQAFKPVDMFIGKDHPEIYTYDVNEDWKQVLLVNNDTENSTVLTPPLSGNQVTTGSFGLDENSEYYAFDFWNQKFLGIYKGSDTFKVELKPKEANVFSIHKVTGHPKIIGTNRHIMGGMMELSNISWSEKDKVLKFDSQLVKGETMKIFIALPSNMDYKKKKIEASNARVKVIENGDSLIVELNPKNTKAQNSTVSITF</sequence>